<evidence type="ECO:0000256" key="2">
    <source>
        <dbReference type="SAM" id="MobiDB-lite"/>
    </source>
</evidence>
<dbReference type="InterPro" id="IPR027417">
    <property type="entry name" value="P-loop_NTPase"/>
</dbReference>
<keyword evidence="5" id="KW-0131">Cell cycle</keyword>
<name>A0ABW2CA56_9PSEU</name>
<dbReference type="Gene3D" id="3.40.50.300">
    <property type="entry name" value="P-loop containing nucleotide triphosphate hydrolases"/>
    <property type="match status" value="1"/>
</dbReference>
<proteinExistence type="predicted"/>
<keyword evidence="1" id="KW-0547">Nucleotide-binding</keyword>
<keyword evidence="3" id="KW-0472">Membrane</keyword>
<keyword evidence="1" id="KW-0067">ATP-binding</keyword>
<dbReference type="InterPro" id="IPR002543">
    <property type="entry name" value="FtsK_dom"/>
</dbReference>
<reference evidence="6" key="1">
    <citation type="journal article" date="2019" name="Int. J. Syst. Evol. Microbiol.">
        <title>The Global Catalogue of Microorganisms (GCM) 10K type strain sequencing project: providing services to taxonomists for standard genome sequencing and annotation.</title>
        <authorList>
            <consortium name="The Broad Institute Genomics Platform"/>
            <consortium name="The Broad Institute Genome Sequencing Center for Infectious Disease"/>
            <person name="Wu L."/>
            <person name="Ma J."/>
        </authorList>
    </citation>
    <scope>NUCLEOTIDE SEQUENCE [LARGE SCALE GENOMIC DNA]</scope>
    <source>
        <strain evidence="6">KCTC 32255</strain>
    </source>
</reference>
<dbReference type="GO" id="GO:0051301">
    <property type="term" value="P:cell division"/>
    <property type="evidence" value="ECO:0007669"/>
    <property type="project" value="UniProtKB-KW"/>
</dbReference>
<organism evidence="5 6">
    <name type="scientific">Haloechinothrix salitolerans</name>
    <dbReference type="NCBI Taxonomy" id="926830"/>
    <lineage>
        <taxon>Bacteria</taxon>
        <taxon>Bacillati</taxon>
        <taxon>Actinomycetota</taxon>
        <taxon>Actinomycetes</taxon>
        <taxon>Pseudonocardiales</taxon>
        <taxon>Pseudonocardiaceae</taxon>
        <taxon>Haloechinothrix</taxon>
    </lineage>
</organism>
<evidence type="ECO:0000313" key="5">
    <source>
        <dbReference type="EMBL" id="MFC6871427.1"/>
    </source>
</evidence>
<evidence type="ECO:0000259" key="4">
    <source>
        <dbReference type="PROSITE" id="PS50901"/>
    </source>
</evidence>
<keyword evidence="3" id="KW-0812">Transmembrane</keyword>
<comment type="caution">
    <text evidence="5">The sequence shown here is derived from an EMBL/GenBank/DDBJ whole genome shotgun (WGS) entry which is preliminary data.</text>
</comment>
<feature type="transmembrane region" description="Helical" evidence="3">
    <location>
        <begin position="206"/>
        <end position="231"/>
    </location>
</feature>
<evidence type="ECO:0000256" key="1">
    <source>
        <dbReference type="PROSITE-ProRule" id="PRU00289"/>
    </source>
</evidence>
<dbReference type="PROSITE" id="PS50901">
    <property type="entry name" value="FTSK"/>
    <property type="match status" value="1"/>
</dbReference>
<dbReference type="SUPFAM" id="SSF52540">
    <property type="entry name" value="P-loop containing nucleoside triphosphate hydrolases"/>
    <property type="match status" value="1"/>
</dbReference>
<keyword evidence="3" id="KW-1133">Transmembrane helix</keyword>
<keyword evidence="5" id="KW-0132">Cell division</keyword>
<accession>A0ABW2CA56</accession>
<evidence type="ECO:0000313" key="6">
    <source>
        <dbReference type="Proteomes" id="UP001596337"/>
    </source>
</evidence>
<feature type="binding site" evidence="1">
    <location>
        <begin position="397"/>
        <end position="404"/>
    </location>
    <ligand>
        <name>ATP</name>
        <dbReference type="ChEBI" id="CHEBI:30616"/>
    </ligand>
</feature>
<sequence length="728" mass="78871">MTTEDPQHHKFSAEASADDNVVYLPAANTEDGVVEAEIVDDIDTRRVEPSARATFNTHLIPDEARERMASGAVELSHRATPVAKSGGKALVRHGAYVVAGALVVAKRVWDAHSNSRYERLLRSAEASSDWDKLAEWEQRAEQARERRHRRAMDWLDAPVKLVKTALWLTLAVAGVFLALGVVLAIAQEDARLILGPLGGVLDAIQWAYWFALAYGVLFVYGGTAALVAYLWRVGRDTGITPGWLQTAGEQSNAAVVVDETAIAHALAHLGLTKLDGFFKSGGMLSYPSIPARDGLGVAAQVRLPPGVPAEQVIARKTRLAANLGRAGIEVWPSVGADEGLLQLWVADRGALDTGAGPWPWLDLDTPVDIYRGIPVGVTLRGDAVIAPINGTSWLVGGRPGQGKTTFGRLLVMGACLDPTAEIWVHVLADNPDFDALAERFTRYEVGIGHDVAAAALAAFEDLMAEIERRGQIMRAKQAHTAAEAGLPPLVAYFDEVHRLFQHREFGEEAARLAEDVIKQARKYGVVVILVTQSPTAGSIPKPVTRETICRVAFSVIDQIANDALLGDGKHRQGIRATELRPGSDTSPGDRGKALTVGVVPEVDWSMVIGHNVGSAEVTHVGRTAMSLLAEQGRSVPADSATAHTKRDLLDDLDEVLDTERVPAGDLPARLRRLAPDYKPYQQLTRKKLLEQLRELGIKVPSTDNRWYVDPVAIRRALAERATADLDQE</sequence>
<dbReference type="EMBL" id="JBHSXX010000001">
    <property type="protein sequence ID" value="MFC6871427.1"/>
    <property type="molecule type" value="Genomic_DNA"/>
</dbReference>
<feature type="transmembrane region" description="Helical" evidence="3">
    <location>
        <begin position="165"/>
        <end position="186"/>
    </location>
</feature>
<evidence type="ECO:0000256" key="3">
    <source>
        <dbReference type="SAM" id="Phobius"/>
    </source>
</evidence>
<protein>
    <submittedName>
        <fullName evidence="5">Cell division protein FtsK</fullName>
    </submittedName>
</protein>
<dbReference type="RefSeq" id="WP_345390989.1">
    <property type="nucleotide sequence ID" value="NZ_BAABLA010000007.1"/>
</dbReference>
<feature type="domain" description="FtsK" evidence="4">
    <location>
        <begin position="372"/>
        <end position="562"/>
    </location>
</feature>
<keyword evidence="6" id="KW-1185">Reference proteome</keyword>
<gene>
    <name evidence="5" type="ORF">ACFQGD_30325</name>
</gene>
<feature type="region of interest" description="Disordered" evidence="2">
    <location>
        <begin position="570"/>
        <end position="591"/>
    </location>
</feature>
<dbReference type="Proteomes" id="UP001596337">
    <property type="component" value="Unassembled WGS sequence"/>
</dbReference>